<dbReference type="PANTHER" id="PTHR43415">
    <property type="entry name" value="SPERMIDINE N(1)-ACETYLTRANSFERASE"/>
    <property type="match status" value="1"/>
</dbReference>
<dbReference type="GO" id="GO:0016747">
    <property type="term" value="F:acyltransferase activity, transferring groups other than amino-acyl groups"/>
    <property type="evidence" value="ECO:0007669"/>
    <property type="project" value="InterPro"/>
</dbReference>
<dbReference type="Pfam" id="PF00583">
    <property type="entry name" value="Acetyltransf_1"/>
    <property type="match status" value="1"/>
</dbReference>
<dbReference type="EMBL" id="CP157353">
    <property type="protein sequence ID" value="XBM05427.1"/>
    <property type="molecule type" value="Genomic_DNA"/>
</dbReference>
<dbReference type="InterPro" id="IPR016181">
    <property type="entry name" value="Acyl_CoA_acyltransferase"/>
</dbReference>
<dbReference type="RefSeq" id="WP_035392243.1">
    <property type="nucleotide sequence ID" value="NZ_CP157353.1"/>
</dbReference>
<name>A0AAU7FMQ7_9BACI</name>
<sequence length="174" mass="20167">MQHSNDIIVRFGKIEDAETTLEIQKSVIAESDYLLTTPEEYKKTLLEHKEWIQKRIENENETYIVAQTGDQVIGWIAFEQSSNRKRTSHVGSFGLMVDKSYRGLGIGEMLLTALLNWAEKNPSIEKVSLAVFSTNQKAISLYKKMGFLEEGRKINEFKINDHEYWDDVLMYKLV</sequence>
<dbReference type="GeneID" id="66362868"/>
<dbReference type="InterPro" id="IPR000182">
    <property type="entry name" value="GNAT_dom"/>
</dbReference>
<dbReference type="Gene3D" id="3.40.630.30">
    <property type="match status" value="1"/>
</dbReference>
<dbReference type="PROSITE" id="PS51186">
    <property type="entry name" value="GNAT"/>
    <property type="match status" value="1"/>
</dbReference>
<evidence type="ECO:0000313" key="2">
    <source>
        <dbReference type="EMBL" id="XBM05427.1"/>
    </source>
</evidence>
<feature type="domain" description="N-acetyltransferase" evidence="1">
    <location>
        <begin position="7"/>
        <end position="174"/>
    </location>
</feature>
<dbReference type="CDD" id="cd04301">
    <property type="entry name" value="NAT_SF"/>
    <property type="match status" value="1"/>
</dbReference>
<gene>
    <name evidence="2" type="ORF">ABG082_06610</name>
</gene>
<protein>
    <submittedName>
        <fullName evidence="2">GNAT family N-acetyltransferase</fullName>
    </submittedName>
</protein>
<evidence type="ECO:0000259" key="1">
    <source>
        <dbReference type="PROSITE" id="PS51186"/>
    </source>
</evidence>
<dbReference type="SUPFAM" id="SSF55729">
    <property type="entry name" value="Acyl-CoA N-acyltransferases (Nat)"/>
    <property type="match status" value="1"/>
</dbReference>
<reference evidence="2" key="1">
    <citation type="submission" date="2024-05" db="EMBL/GenBank/DDBJ databases">
        <authorList>
            <person name="Liu Z."/>
        </authorList>
    </citation>
    <scope>NUCLEOTIDE SEQUENCE</scope>
    <source>
        <strain evidence="2">BS1807G30</strain>
    </source>
</reference>
<dbReference type="AlphaFoldDB" id="A0AAU7FMQ7"/>
<accession>A0AAU7FMQ7</accession>
<proteinExistence type="predicted"/>
<dbReference type="PANTHER" id="PTHR43415:SF3">
    <property type="entry name" value="GNAT-FAMILY ACETYLTRANSFERASE"/>
    <property type="match status" value="1"/>
</dbReference>
<organism evidence="2">
    <name type="scientific">Bacillus sp. BS1807G30</name>
    <dbReference type="NCBI Taxonomy" id="3153756"/>
    <lineage>
        <taxon>Bacteria</taxon>
        <taxon>Bacillati</taxon>
        <taxon>Bacillota</taxon>
        <taxon>Bacilli</taxon>
        <taxon>Bacillales</taxon>
        <taxon>Bacillaceae</taxon>
        <taxon>Bacillus</taxon>
    </lineage>
</organism>